<name>A0ABU2BRK6_9ACTN</name>
<protein>
    <recommendedName>
        <fullName evidence="5">DUF2567 domain-containing protein</fullName>
    </recommendedName>
</protein>
<sequence>MNLAGGRTLARGFLVDLALVAVLVAGLGLAVGLLWPQLVDPALSERTAEGISTSEVQLARVFAADGWFVVLGFVGSVLLGGLLMLRRGHEVVVLLLLLLGTYLSATRIAAPLGISLGPPDPVSVLRDAEVGTTAPVRLCTVDDSAPGRPCELSSAADPLSWPLGAAIGALVVLLGATRLESREHGPDEAVPATRSDAAVAPAD</sequence>
<feature type="transmembrane region" description="Helical" evidence="2">
    <location>
        <begin position="66"/>
        <end position="85"/>
    </location>
</feature>
<organism evidence="3 4">
    <name type="scientific">Nocardioides marmoribigeumensis</name>
    <dbReference type="NCBI Taxonomy" id="433649"/>
    <lineage>
        <taxon>Bacteria</taxon>
        <taxon>Bacillati</taxon>
        <taxon>Actinomycetota</taxon>
        <taxon>Actinomycetes</taxon>
        <taxon>Propionibacteriales</taxon>
        <taxon>Nocardioidaceae</taxon>
        <taxon>Nocardioides</taxon>
    </lineage>
</organism>
<dbReference type="Proteomes" id="UP001183648">
    <property type="component" value="Unassembled WGS sequence"/>
</dbReference>
<keyword evidence="2" id="KW-0472">Membrane</keyword>
<dbReference type="EMBL" id="JAVDYG010000001">
    <property type="protein sequence ID" value="MDR7361260.1"/>
    <property type="molecule type" value="Genomic_DNA"/>
</dbReference>
<evidence type="ECO:0000313" key="3">
    <source>
        <dbReference type="EMBL" id="MDR7361260.1"/>
    </source>
</evidence>
<evidence type="ECO:0000256" key="2">
    <source>
        <dbReference type="SAM" id="Phobius"/>
    </source>
</evidence>
<feature type="region of interest" description="Disordered" evidence="1">
    <location>
        <begin position="183"/>
        <end position="203"/>
    </location>
</feature>
<reference evidence="3 4" key="1">
    <citation type="submission" date="2023-07" db="EMBL/GenBank/DDBJ databases">
        <title>Sequencing the genomes of 1000 actinobacteria strains.</title>
        <authorList>
            <person name="Klenk H.-P."/>
        </authorList>
    </citation>
    <scope>NUCLEOTIDE SEQUENCE [LARGE SCALE GENOMIC DNA]</scope>
    <source>
        <strain evidence="3 4">DSM 19426</strain>
    </source>
</reference>
<feature type="transmembrane region" description="Helical" evidence="2">
    <location>
        <begin position="159"/>
        <end position="176"/>
    </location>
</feature>
<comment type="caution">
    <text evidence="3">The sequence shown here is derived from an EMBL/GenBank/DDBJ whole genome shotgun (WGS) entry which is preliminary data.</text>
</comment>
<dbReference type="RefSeq" id="WP_310298963.1">
    <property type="nucleotide sequence ID" value="NZ_BAAAPS010000014.1"/>
</dbReference>
<keyword evidence="4" id="KW-1185">Reference proteome</keyword>
<keyword evidence="2" id="KW-1133">Transmembrane helix</keyword>
<evidence type="ECO:0000313" key="4">
    <source>
        <dbReference type="Proteomes" id="UP001183648"/>
    </source>
</evidence>
<accession>A0ABU2BRK6</accession>
<proteinExistence type="predicted"/>
<feature type="transmembrane region" description="Helical" evidence="2">
    <location>
        <begin position="12"/>
        <end position="35"/>
    </location>
</feature>
<evidence type="ECO:0008006" key="5">
    <source>
        <dbReference type="Google" id="ProtNLM"/>
    </source>
</evidence>
<feature type="transmembrane region" description="Helical" evidence="2">
    <location>
        <begin position="92"/>
        <end position="114"/>
    </location>
</feature>
<keyword evidence="2" id="KW-0812">Transmembrane</keyword>
<evidence type="ECO:0000256" key="1">
    <source>
        <dbReference type="SAM" id="MobiDB-lite"/>
    </source>
</evidence>
<gene>
    <name evidence="3" type="ORF">J2S63_000813</name>
</gene>